<evidence type="ECO:0000259" key="1">
    <source>
        <dbReference type="Pfam" id="PF18734"/>
    </source>
</evidence>
<name>A0ABT3Z5Z2_9HYPH</name>
<feature type="domain" description="HEPN AbiU2-like" evidence="1">
    <location>
        <begin position="20"/>
        <end position="185"/>
    </location>
</feature>
<evidence type="ECO:0000313" key="2">
    <source>
        <dbReference type="EMBL" id="MCY0147160.1"/>
    </source>
</evidence>
<organism evidence="2 3">
    <name type="scientific">Hoeflea algicola</name>
    <dbReference type="NCBI Taxonomy" id="2983763"/>
    <lineage>
        <taxon>Bacteria</taxon>
        <taxon>Pseudomonadati</taxon>
        <taxon>Pseudomonadota</taxon>
        <taxon>Alphaproteobacteria</taxon>
        <taxon>Hyphomicrobiales</taxon>
        <taxon>Rhizobiaceae</taxon>
        <taxon>Hoeflea</taxon>
    </lineage>
</organism>
<evidence type="ECO:0000313" key="3">
    <source>
        <dbReference type="Proteomes" id="UP001073227"/>
    </source>
</evidence>
<dbReference type="RefSeq" id="WP_267652771.1">
    <property type="nucleotide sequence ID" value="NZ_JAOVZR010000001.1"/>
</dbReference>
<proteinExistence type="predicted"/>
<keyword evidence="3" id="KW-1185">Reference proteome</keyword>
<dbReference type="Proteomes" id="UP001073227">
    <property type="component" value="Unassembled WGS sequence"/>
</dbReference>
<dbReference type="Pfam" id="PF18734">
    <property type="entry name" value="HEPN_AbiU2"/>
    <property type="match status" value="1"/>
</dbReference>
<reference evidence="2" key="1">
    <citation type="submission" date="2022-10" db="EMBL/GenBank/DDBJ databases">
        <title>Hoeflea sp. G2-23, isolated from marine algae.</title>
        <authorList>
            <person name="Kristyanto S."/>
            <person name="Kim J.M."/>
            <person name="Jeon C.O."/>
        </authorList>
    </citation>
    <scope>NUCLEOTIDE SEQUENCE</scope>
    <source>
        <strain evidence="2">G2-23</strain>
    </source>
</reference>
<protein>
    <recommendedName>
        <fullName evidence="1">HEPN AbiU2-like domain-containing protein</fullName>
    </recommendedName>
</protein>
<gene>
    <name evidence="2" type="ORF">OEG84_05380</name>
</gene>
<dbReference type="InterPro" id="IPR040704">
    <property type="entry name" value="HEPN_AbiU2"/>
</dbReference>
<accession>A0ABT3Z5Z2</accession>
<sequence length="247" mass="28377">MTIRTAEEALQRYKEKMGDELGSTFHLCLQELYWVSSTWDIHETLFHDSNTVELINSANGGVSFAIQTVFFEYVQLGVCRLTDPATQRKSKNLTVRALPDLVIEDLKLEIDQLVSESLKATEAARDWRNRKISHSDFHLKASQAKPLKSTSRIATTEAIARIHRVLQPIALHYCETNLILPELGDNNAMSFLLHLFAGQQKKEADLEAVKSRDYKTLENRFPDWLKRHGSMGTRYDLDRILKVPREH</sequence>
<dbReference type="EMBL" id="JAOVZR010000001">
    <property type="protein sequence ID" value="MCY0147160.1"/>
    <property type="molecule type" value="Genomic_DNA"/>
</dbReference>
<comment type="caution">
    <text evidence="2">The sequence shown here is derived from an EMBL/GenBank/DDBJ whole genome shotgun (WGS) entry which is preliminary data.</text>
</comment>